<evidence type="ECO:0000259" key="1">
    <source>
        <dbReference type="PROSITE" id="PS50042"/>
    </source>
</evidence>
<name>A0ABT7INC2_9BURK</name>
<protein>
    <submittedName>
        <fullName evidence="2">Crp/Fnr family transcriptional regulator</fullName>
    </submittedName>
</protein>
<comment type="caution">
    <text evidence="2">The sequence shown here is derived from an EMBL/GenBank/DDBJ whole genome shotgun (WGS) entry which is preliminary data.</text>
</comment>
<evidence type="ECO:0000313" key="2">
    <source>
        <dbReference type="EMBL" id="MDL2059878.1"/>
    </source>
</evidence>
<gene>
    <name evidence="2" type="ORF">MUN46_008045</name>
</gene>
<dbReference type="InterPro" id="IPR018490">
    <property type="entry name" value="cNMP-bd_dom_sf"/>
</dbReference>
<dbReference type="Gene3D" id="2.60.120.10">
    <property type="entry name" value="Jelly Rolls"/>
    <property type="match status" value="1"/>
</dbReference>
<dbReference type="PROSITE" id="PS50042">
    <property type="entry name" value="CNMP_BINDING_3"/>
    <property type="match status" value="1"/>
</dbReference>
<dbReference type="SUPFAM" id="SSF46785">
    <property type="entry name" value="Winged helix' DNA-binding domain"/>
    <property type="match status" value="1"/>
</dbReference>
<dbReference type="Proteomes" id="UP001165481">
    <property type="component" value="Unassembled WGS sequence"/>
</dbReference>
<keyword evidence="3" id="KW-1185">Reference proteome</keyword>
<organism evidence="2 3">
    <name type="scientific">Mesosutterella faecium</name>
    <dbReference type="NCBI Taxonomy" id="2925194"/>
    <lineage>
        <taxon>Bacteria</taxon>
        <taxon>Pseudomonadati</taxon>
        <taxon>Pseudomonadota</taxon>
        <taxon>Betaproteobacteria</taxon>
        <taxon>Burkholderiales</taxon>
        <taxon>Sutterellaceae</taxon>
        <taxon>Mesosutterella</taxon>
    </lineage>
</organism>
<evidence type="ECO:0000313" key="3">
    <source>
        <dbReference type="Proteomes" id="UP001165481"/>
    </source>
</evidence>
<dbReference type="SUPFAM" id="SSF51206">
    <property type="entry name" value="cAMP-binding domain-like"/>
    <property type="match status" value="1"/>
</dbReference>
<dbReference type="InterPro" id="IPR036390">
    <property type="entry name" value="WH_DNA-bd_sf"/>
</dbReference>
<dbReference type="InterPro" id="IPR014710">
    <property type="entry name" value="RmlC-like_jellyroll"/>
</dbReference>
<accession>A0ABT7INC2</accession>
<dbReference type="InterPro" id="IPR000595">
    <property type="entry name" value="cNMP-bd_dom"/>
</dbReference>
<feature type="domain" description="Cyclic nucleotide-binding" evidence="1">
    <location>
        <begin position="58"/>
        <end position="142"/>
    </location>
</feature>
<dbReference type="EMBL" id="JAKZJU020000001">
    <property type="protein sequence ID" value="MDL2059878.1"/>
    <property type="molecule type" value="Genomic_DNA"/>
</dbReference>
<proteinExistence type="predicted"/>
<dbReference type="RefSeq" id="WP_285230590.1">
    <property type="nucleotide sequence ID" value="NZ_JAKZJU020000001.1"/>
</dbReference>
<dbReference type="CDD" id="cd00038">
    <property type="entry name" value="CAP_ED"/>
    <property type="match status" value="1"/>
</dbReference>
<sequence length="244" mass="26438">MDATSLKPRASMQHVYSSSPWLIPRDPGPVAALFTRSGRPCAFRARHVFNFGEQPRAYLIERGLVGTYARSPEGAPLLIALFPPGTILGAEKSLKEAFRIKPLEARALLPVRALALDSAQFNRELADSPDLLELALRAFLRHDDSKIEGLLINGTLDLPSRLALMIGTIFTALGQPLDREPRPLPRQVTVTELARLVHSSRPVLSRVLSQWARGGLIGGSPGARLYDRRLLGAAAAGPSGNESA</sequence>
<reference evidence="2" key="1">
    <citation type="submission" date="2023-03" db="EMBL/GenBank/DDBJ databases">
        <title>Mesosutterella sp. nov. isolated from porcine feces.</title>
        <authorList>
            <person name="Yu S."/>
        </authorList>
    </citation>
    <scope>NUCLEOTIDE SEQUENCE</scope>
    <source>
        <strain evidence="2">AGMB02718</strain>
    </source>
</reference>